<evidence type="ECO:0000313" key="2">
    <source>
        <dbReference type="EMBL" id="TEB27768.1"/>
    </source>
</evidence>
<reference evidence="2 3" key="1">
    <citation type="journal article" date="2019" name="Nat. Ecol. Evol.">
        <title>Megaphylogeny resolves global patterns of mushroom evolution.</title>
        <authorList>
            <person name="Varga T."/>
            <person name="Krizsan K."/>
            <person name="Foldi C."/>
            <person name="Dima B."/>
            <person name="Sanchez-Garcia M."/>
            <person name="Sanchez-Ramirez S."/>
            <person name="Szollosi G.J."/>
            <person name="Szarkandi J.G."/>
            <person name="Papp V."/>
            <person name="Albert L."/>
            <person name="Andreopoulos W."/>
            <person name="Angelini C."/>
            <person name="Antonin V."/>
            <person name="Barry K.W."/>
            <person name="Bougher N.L."/>
            <person name="Buchanan P."/>
            <person name="Buyck B."/>
            <person name="Bense V."/>
            <person name="Catcheside P."/>
            <person name="Chovatia M."/>
            <person name="Cooper J."/>
            <person name="Damon W."/>
            <person name="Desjardin D."/>
            <person name="Finy P."/>
            <person name="Geml J."/>
            <person name="Haridas S."/>
            <person name="Hughes K."/>
            <person name="Justo A."/>
            <person name="Karasinski D."/>
            <person name="Kautmanova I."/>
            <person name="Kiss B."/>
            <person name="Kocsube S."/>
            <person name="Kotiranta H."/>
            <person name="LaButti K.M."/>
            <person name="Lechner B.E."/>
            <person name="Liimatainen K."/>
            <person name="Lipzen A."/>
            <person name="Lukacs Z."/>
            <person name="Mihaltcheva S."/>
            <person name="Morgado L.N."/>
            <person name="Niskanen T."/>
            <person name="Noordeloos M.E."/>
            <person name="Ohm R.A."/>
            <person name="Ortiz-Santana B."/>
            <person name="Ovrebo C."/>
            <person name="Racz N."/>
            <person name="Riley R."/>
            <person name="Savchenko A."/>
            <person name="Shiryaev A."/>
            <person name="Soop K."/>
            <person name="Spirin V."/>
            <person name="Szebenyi C."/>
            <person name="Tomsovsky M."/>
            <person name="Tulloss R.E."/>
            <person name="Uehling J."/>
            <person name="Grigoriev I.V."/>
            <person name="Vagvolgyi C."/>
            <person name="Papp T."/>
            <person name="Martin F.M."/>
            <person name="Miettinen O."/>
            <person name="Hibbett D.S."/>
            <person name="Nagy L.G."/>
        </authorList>
    </citation>
    <scope>NUCLEOTIDE SEQUENCE [LARGE SCALE GENOMIC DNA]</scope>
    <source>
        <strain evidence="2 3">FP101781</strain>
    </source>
</reference>
<feature type="compositionally biased region" description="Low complexity" evidence="1">
    <location>
        <begin position="285"/>
        <end position="313"/>
    </location>
</feature>
<dbReference type="AlphaFoldDB" id="A0A4Y7T1F0"/>
<feature type="compositionally biased region" description="Polar residues" evidence="1">
    <location>
        <begin position="511"/>
        <end position="520"/>
    </location>
</feature>
<evidence type="ECO:0000256" key="1">
    <source>
        <dbReference type="SAM" id="MobiDB-lite"/>
    </source>
</evidence>
<accession>A0A4Y7T1F0</accession>
<evidence type="ECO:0000313" key="3">
    <source>
        <dbReference type="Proteomes" id="UP000298030"/>
    </source>
</evidence>
<comment type="caution">
    <text evidence="2">The sequence shown here is derived from an EMBL/GenBank/DDBJ whole genome shotgun (WGS) entry which is preliminary data.</text>
</comment>
<name>A0A4Y7T1F0_COPMI</name>
<feature type="compositionally biased region" description="Low complexity" evidence="1">
    <location>
        <begin position="188"/>
        <end position="201"/>
    </location>
</feature>
<proteinExistence type="predicted"/>
<dbReference type="Proteomes" id="UP000298030">
    <property type="component" value="Unassembled WGS sequence"/>
</dbReference>
<feature type="compositionally biased region" description="Low complexity" evidence="1">
    <location>
        <begin position="367"/>
        <end position="381"/>
    </location>
</feature>
<feature type="region of interest" description="Disordered" evidence="1">
    <location>
        <begin position="169"/>
        <end position="313"/>
    </location>
</feature>
<feature type="region of interest" description="Disordered" evidence="1">
    <location>
        <begin position="466"/>
        <end position="525"/>
    </location>
</feature>
<protein>
    <submittedName>
        <fullName evidence="2">Uncharacterized protein</fullName>
    </submittedName>
</protein>
<keyword evidence="3" id="KW-1185">Reference proteome</keyword>
<feature type="region of interest" description="Disordered" evidence="1">
    <location>
        <begin position="328"/>
        <end position="381"/>
    </location>
</feature>
<organism evidence="2 3">
    <name type="scientific">Coprinellus micaceus</name>
    <name type="common">Glistening ink-cap mushroom</name>
    <name type="synonym">Coprinus micaceus</name>
    <dbReference type="NCBI Taxonomy" id="71717"/>
    <lineage>
        <taxon>Eukaryota</taxon>
        <taxon>Fungi</taxon>
        <taxon>Dikarya</taxon>
        <taxon>Basidiomycota</taxon>
        <taxon>Agaricomycotina</taxon>
        <taxon>Agaricomycetes</taxon>
        <taxon>Agaricomycetidae</taxon>
        <taxon>Agaricales</taxon>
        <taxon>Agaricineae</taxon>
        <taxon>Psathyrellaceae</taxon>
        <taxon>Coprinellus</taxon>
    </lineage>
</organism>
<dbReference type="EMBL" id="QPFP01000037">
    <property type="protein sequence ID" value="TEB27768.1"/>
    <property type="molecule type" value="Genomic_DNA"/>
</dbReference>
<sequence length="581" mass="63078">MSDYPRANNAPYYGPFPPWDNPRHSVAPWITQAETRSVDGWFPFFGYPVQPPPIDAASYTQLEEPKPLQVAYDPEIFAQDRTPFKTLGPLAECIRVGFLTKHPRSTLPPGMPPHTLDPPSGSTPFYSFEGFPHVFVDEPAEDWTLPWEQQSGTSTNIDETLSPILLDQLNDLPPQRTPPEEGHERTLGSTRSTCSSSARAGPRFHQPRRRSNSLDSPRPRGILRNPTRRRTRSLERPRLKGILRNRPNAQNQSIREDRPSRLVRFAPDTRASIDSQSSESRESSISEISSNTATAGSSTSSNTQTTTTTAHFSASRSTFAFATSSRYTNSLRTGTVSSPSSRSSSRDYDADLESPFNSPGPSPHWDATSPPSTAPSSPHSASPFNPWASILSHYLTDSPAPAPDPQPLEASMTSANHRPLAEDRRGGFSTPYTTQQVALPVTPPNPTEDGGISQIISSISRSTSQLAHAVTSEGPRPFSQAGGGSATLTNITSTATTSGSSGAALAPTLPPTNYETTPGASSGRVINHPDPAFNVFPDANHFEMRDPSFHMAQRDVQIVNVYNITLNQLQATSTHTTAAAD</sequence>
<feature type="compositionally biased region" description="Low complexity" evidence="1">
    <location>
        <begin position="486"/>
        <end position="507"/>
    </location>
</feature>
<gene>
    <name evidence="2" type="ORF">FA13DRAFT_1776306</name>
</gene>
<dbReference type="OrthoDB" id="10684865at2759"/>